<evidence type="ECO:0000256" key="1">
    <source>
        <dbReference type="SAM" id="Phobius"/>
    </source>
</evidence>
<gene>
    <name evidence="3" type="ORF">FC40_GL000946</name>
</gene>
<feature type="transmembrane region" description="Helical" evidence="1">
    <location>
        <begin position="70"/>
        <end position="88"/>
    </location>
</feature>
<organism evidence="3 4">
    <name type="scientific">Ligilactobacillus hayakitensis DSM 18933 = JCM 14209</name>
    <dbReference type="NCBI Taxonomy" id="1423755"/>
    <lineage>
        <taxon>Bacteria</taxon>
        <taxon>Bacillati</taxon>
        <taxon>Bacillota</taxon>
        <taxon>Bacilli</taxon>
        <taxon>Lactobacillales</taxon>
        <taxon>Lactobacillaceae</taxon>
        <taxon>Ligilactobacillus</taxon>
    </lineage>
</organism>
<feature type="transmembrane region" description="Helical" evidence="1">
    <location>
        <begin position="230"/>
        <end position="247"/>
    </location>
</feature>
<dbReference type="PANTHER" id="PTHR37312">
    <property type="entry name" value="MEMBRANE-BOUND ACYLTRANSFERASE YKRP-RELATED"/>
    <property type="match status" value="1"/>
</dbReference>
<name>A0A0R1WRK7_9LACO</name>
<feature type="transmembrane region" description="Helical" evidence="1">
    <location>
        <begin position="200"/>
        <end position="218"/>
    </location>
</feature>
<keyword evidence="3" id="KW-0808">Transferase</keyword>
<dbReference type="Pfam" id="PF01757">
    <property type="entry name" value="Acyl_transf_3"/>
    <property type="match status" value="1"/>
</dbReference>
<keyword evidence="1" id="KW-0472">Membrane</keyword>
<reference evidence="3 4" key="1">
    <citation type="journal article" date="2015" name="Genome Announc.">
        <title>Expanding the biotechnology potential of lactobacilli through comparative genomics of 213 strains and associated genera.</title>
        <authorList>
            <person name="Sun Z."/>
            <person name="Harris H.M."/>
            <person name="McCann A."/>
            <person name="Guo C."/>
            <person name="Argimon S."/>
            <person name="Zhang W."/>
            <person name="Yang X."/>
            <person name="Jeffery I.B."/>
            <person name="Cooney J.C."/>
            <person name="Kagawa T.F."/>
            <person name="Liu W."/>
            <person name="Song Y."/>
            <person name="Salvetti E."/>
            <person name="Wrobel A."/>
            <person name="Rasinkangas P."/>
            <person name="Parkhill J."/>
            <person name="Rea M.C."/>
            <person name="O'Sullivan O."/>
            <person name="Ritari J."/>
            <person name="Douillard F.P."/>
            <person name="Paul Ross R."/>
            <person name="Yang R."/>
            <person name="Briner A.E."/>
            <person name="Felis G.E."/>
            <person name="de Vos W.M."/>
            <person name="Barrangou R."/>
            <person name="Klaenhammer T.R."/>
            <person name="Caufield P.W."/>
            <person name="Cui Y."/>
            <person name="Zhang H."/>
            <person name="O'Toole P.W."/>
        </authorList>
    </citation>
    <scope>NUCLEOTIDE SEQUENCE [LARGE SCALE GENOMIC DNA]</scope>
    <source>
        <strain evidence="3 4">DSM 18933</strain>
    </source>
</reference>
<dbReference type="InterPro" id="IPR052734">
    <property type="entry name" value="Nod_factor_acetyltransferase"/>
</dbReference>
<proteinExistence type="predicted"/>
<accession>A0A0R1WRK7</accession>
<evidence type="ECO:0000313" key="4">
    <source>
        <dbReference type="Proteomes" id="UP000051054"/>
    </source>
</evidence>
<feature type="transmembrane region" description="Helical" evidence="1">
    <location>
        <begin position="168"/>
        <end position="188"/>
    </location>
</feature>
<evidence type="ECO:0000259" key="2">
    <source>
        <dbReference type="Pfam" id="PF01757"/>
    </source>
</evidence>
<dbReference type="PANTHER" id="PTHR37312:SF1">
    <property type="entry name" value="MEMBRANE-BOUND ACYLTRANSFERASE YKRP-RELATED"/>
    <property type="match status" value="1"/>
</dbReference>
<dbReference type="Proteomes" id="UP000051054">
    <property type="component" value="Unassembled WGS sequence"/>
</dbReference>
<dbReference type="PATRIC" id="fig|1423755.3.peg.1003"/>
<dbReference type="STRING" id="1423755.FC40_GL000946"/>
<evidence type="ECO:0000313" key="3">
    <source>
        <dbReference type="EMBL" id="KRM20069.1"/>
    </source>
</evidence>
<dbReference type="OrthoDB" id="6623990at2"/>
<dbReference type="GO" id="GO:0016747">
    <property type="term" value="F:acyltransferase activity, transferring groups other than amino-acyl groups"/>
    <property type="evidence" value="ECO:0007669"/>
    <property type="project" value="InterPro"/>
</dbReference>
<feature type="transmembrane region" description="Helical" evidence="1">
    <location>
        <begin position="294"/>
        <end position="312"/>
    </location>
</feature>
<feature type="transmembrane region" description="Helical" evidence="1">
    <location>
        <begin position="115"/>
        <end position="134"/>
    </location>
</feature>
<comment type="caution">
    <text evidence="3">The sequence shown here is derived from an EMBL/GenBank/DDBJ whole genome shotgun (WGS) entry which is preliminary data.</text>
</comment>
<keyword evidence="3" id="KW-0012">Acyltransferase</keyword>
<sequence>MVKKRIEWVDMAKAVAILFMIIGHELSGEARNFIFSFHMPLFFILSGYTSRKITSFEGFKNNVAKNFRRMWLFASLMVILMNLESWVLNPIPMDEFLLHLVKGIFWGANILKYDVTNVGVVWFLYAFFWGKLIYDGVCVLIKDWHIEGGIFLFGAAIAYLLARKELWLPQTLDIALVAAFFMWMGAVLKQAKFDEMKHEKWLLSLAFIYWIVCLTQGLSLDLSVRSYPKFLVTMLEALAGTLVWIKISKYLLLNQLTQKLSYFGKHTMVLLCIHHLDFYWIKWGGWIQSEFSQVLLRTILDLTVFFIVMAIMKLRQKISMISL</sequence>
<keyword evidence="1" id="KW-0812">Transmembrane</keyword>
<dbReference type="AlphaFoldDB" id="A0A0R1WRK7"/>
<feature type="transmembrane region" description="Helical" evidence="1">
    <location>
        <begin position="268"/>
        <end position="288"/>
    </location>
</feature>
<dbReference type="eggNOG" id="COG3594">
    <property type="taxonomic scope" value="Bacteria"/>
</dbReference>
<protein>
    <submittedName>
        <fullName evidence="3">Acyltransferase</fullName>
    </submittedName>
</protein>
<feature type="transmembrane region" description="Helical" evidence="1">
    <location>
        <begin position="146"/>
        <end position="162"/>
    </location>
</feature>
<keyword evidence="4" id="KW-1185">Reference proteome</keyword>
<keyword evidence="1" id="KW-1133">Transmembrane helix</keyword>
<dbReference type="RefSeq" id="WP_025022649.1">
    <property type="nucleotide sequence ID" value="NZ_AZGD01000018.1"/>
</dbReference>
<feature type="domain" description="Acyltransferase 3" evidence="2">
    <location>
        <begin position="7"/>
        <end position="307"/>
    </location>
</feature>
<dbReference type="EMBL" id="AZGD01000018">
    <property type="protein sequence ID" value="KRM20069.1"/>
    <property type="molecule type" value="Genomic_DNA"/>
</dbReference>
<dbReference type="InterPro" id="IPR002656">
    <property type="entry name" value="Acyl_transf_3_dom"/>
</dbReference>